<gene>
    <name evidence="1" type="ORF">BVRB_027820</name>
</gene>
<dbReference type="Proteomes" id="UP000035740">
    <property type="component" value="Unassembled WGS sequence"/>
</dbReference>
<keyword evidence="2" id="KW-1185">Reference proteome</keyword>
<reference evidence="1 2" key="1">
    <citation type="journal article" date="2014" name="Nature">
        <title>The genome of the recently domesticated crop plant sugar beet (Beta vulgaris).</title>
        <authorList>
            <person name="Dohm J.C."/>
            <person name="Minoche A.E."/>
            <person name="Holtgrawe D."/>
            <person name="Capella-Gutierrez S."/>
            <person name="Zakrzewski F."/>
            <person name="Tafer H."/>
            <person name="Rupp O."/>
            <person name="Sorensen T.R."/>
            <person name="Stracke R."/>
            <person name="Reinhardt R."/>
            <person name="Goesmann A."/>
            <person name="Kraft T."/>
            <person name="Schulz B."/>
            <person name="Stadler P.F."/>
            <person name="Schmidt T."/>
            <person name="Gabaldon T."/>
            <person name="Lehrach H."/>
            <person name="Weisshaar B."/>
            <person name="Himmelbauer H."/>
        </authorList>
    </citation>
    <scope>NUCLEOTIDE SEQUENCE [LARGE SCALE GENOMIC DNA]</scope>
    <source>
        <tissue evidence="1">Taproot</tissue>
    </source>
</reference>
<accession>A0A0J8AYL0</accession>
<name>A0A0J8AYL0_BETVV</name>
<proteinExistence type="predicted"/>
<protein>
    <submittedName>
        <fullName evidence="1">Uncharacterized protein</fullName>
    </submittedName>
</protein>
<dbReference type="AlphaFoldDB" id="A0A0J8AYL0"/>
<sequence>MGLYYRLMWDPTITYEQRLDSLAVLVRDIRPTGSLPCLQPHVWDSKPEFGGIPLDLVREIPISAAPTTLEGVPQGIVDFVADLVSGPVQMRGTVDQCDADVLARIGSRYPWPFNRAFHDLKIAERIAIRFQNVLADPEVVAALGRCGINIRLQHVSGPCEVPGGTDYGADPAAEYGSGGRLRRLA</sequence>
<organism evidence="1 2">
    <name type="scientific">Beta vulgaris subsp. vulgaris</name>
    <name type="common">Beet</name>
    <dbReference type="NCBI Taxonomy" id="3555"/>
    <lineage>
        <taxon>Eukaryota</taxon>
        <taxon>Viridiplantae</taxon>
        <taxon>Streptophyta</taxon>
        <taxon>Embryophyta</taxon>
        <taxon>Tracheophyta</taxon>
        <taxon>Spermatophyta</taxon>
        <taxon>Magnoliopsida</taxon>
        <taxon>eudicotyledons</taxon>
        <taxon>Gunneridae</taxon>
        <taxon>Pentapetalae</taxon>
        <taxon>Caryophyllales</taxon>
        <taxon>Chenopodiaceae</taxon>
        <taxon>Betoideae</taxon>
        <taxon>Beta</taxon>
    </lineage>
</organism>
<dbReference type="Gramene" id="KMS93801">
    <property type="protein sequence ID" value="KMS93801"/>
    <property type="gene ID" value="BVRB_027820"/>
</dbReference>
<evidence type="ECO:0000313" key="2">
    <source>
        <dbReference type="Proteomes" id="UP000035740"/>
    </source>
</evidence>
<evidence type="ECO:0000313" key="1">
    <source>
        <dbReference type="EMBL" id="KMS93801.1"/>
    </source>
</evidence>
<dbReference type="EMBL" id="KQ098849">
    <property type="protein sequence ID" value="KMS93801.1"/>
    <property type="molecule type" value="Genomic_DNA"/>
</dbReference>